<dbReference type="OrthoDB" id="3365698at2759"/>
<dbReference type="Proteomes" id="UP000772434">
    <property type="component" value="Unassembled WGS sequence"/>
</dbReference>
<keyword evidence="2" id="KW-1185">Reference proteome</keyword>
<reference evidence="1" key="1">
    <citation type="submission" date="2020-11" db="EMBL/GenBank/DDBJ databases">
        <authorList>
            <consortium name="DOE Joint Genome Institute"/>
            <person name="Ahrendt S."/>
            <person name="Riley R."/>
            <person name="Andreopoulos W."/>
            <person name="Labutti K."/>
            <person name="Pangilinan J."/>
            <person name="Ruiz-Duenas F.J."/>
            <person name="Barrasa J.M."/>
            <person name="Sanchez-Garcia M."/>
            <person name="Camarero S."/>
            <person name="Miyauchi S."/>
            <person name="Serrano A."/>
            <person name="Linde D."/>
            <person name="Babiker R."/>
            <person name="Drula E."/>
            <person name="Ayuso-Fernandez I."/>
            <person name="Pacheco R."/>
            <person name="Padilla G."/>
            <person name="Ferreira P."/>
            <person name="Barriuso J."/>
            <person name="Kellner H."/>
            <person name="Castanera R."/>
            <person name="Alfaro M."/>
            <person name="Ramirez L."/>
            <person name="Pisabarro A.G."/>
            <person name="Kuo A."/>
            <person name="Tritt A."/>
            <person name="Lipzen A."/>
            <person name="He G."/>
            <person name="Yan M."/>
            <person name="Ng V."/>
            <person name="Cullen D."/>
            <person name="Martin F."/>
            <person name="Rosso M.-N."/>
            <person name="Henrissat B."/>
            <person name="Hibbett D."/>
            <person name="Martinez A.T."/>
            <person name="Grigoriev I.V."/>
        </authorList>
    </citation>
    <scope>NUCLEOTIDE SEQUENCE</scope>
    <source>
        <strain evidence="1">AH 40177</strain>
    </source>
</reference>
<gene>
    <name evidence="1" type="ORF">BDP27DRAFT_564065</name>
</gene>
<dbReference type="AlphaFoldDB" id="A0A9P5TYM4"/>
<organism evidence="1 2">
    <name type="scientific">Rhodocollybia butyracea</name>
    <dbReference type="NCBI Taxonomy" id="206335"/>
    <lineage>
        <taxon>Eukaryota</taxon>
        <taxon>Fungi</taxon>
        <taxon>Dikarya</taxon>
        <taxon>Basidiomycota</taxon>
        <taxon>Agaricomycotina</taxon>
        <taxon>Agaricomycetes</taxon>
        <taxon>Agaricomycetidae</taxon>
        <taxon>Agaricales</taxon>
        <taxon>Marasmiineae</taxon>
        <taxon>Omphalotaceae</taxon>
        <taxon>Rhodocollybia</taxon>
    </lineage>
</organism>
<proteinExistence type="predicted"/>
<evidence type="ECO:0000313" key="2">
    <source>
        <dbReference type="Proteomes" id="UP000772434"/>
    </source>
</evidence>
<dbReference type="EMBL" id="JADNRY010000367">
    <property type="protein sequence ID" value="KAF9058533.1"/>
    <property type="molecule type" value="Genomic_DNA"/>
</dbReference>
<evidence type="ECO:0000313" key="1">
    <source>
        <dbReference type="EMBL" id="KAF9058533.1"/>
    </source>
</evidence>
<comment type="caution">
    <text evidence="1">The sequence shown here is derived from an EMBL/GenBank/DDBJ whole genome shotgun (WGS) entry which is preliminary data.</text>
</comment>
<sequence length="668" mass="73342">MALSTPFAHVLHTNYAATPSEAQAIQNLLAAPRDELSQLASEISRLQNTLNCLTSRYDHLKTHVDAHLALISPLRRLPRELISEIFIACLPADRNATQSPAEAPLLLTTISKGMRDVALATPQLWNSLHVHVPKASVNDAADAEELVRSLQQRREGIEKWVERSMCLPLSMSIHMSGYGRLSGSISDAYLSLLESIVFFSRRWKDIQLHLSPFFVGLLNSLVEELEPEDVPWLKSVEIFLEPSTQRRLSSAVYPSSSYRESNSNGKPLLPFRDLIRLAPSLQSFAVHQHSQPLHQLQLPWANLTDLTFKSPCDSSRLTVPQTLSILANSPNLSSCTLGVLLTPVDPASTTDMIQLNSLRALSLHFTLPNDDLPVGEVEHRFNNLFSVIRAPGLTRLAFIARAFDFRRGIGCIPFMPLLEDSASSPPLEELYLSAPLKSQSILISCLHSLSALTHLCLDPCTMMQNRFDPECKIVPVPIVDDVLVQRLTVGLALSNADTDAETTPSPLCPRLEKLVLPSCRHASEEALLAFARSRTSAALALARSSSISTRSQVVPLRYLDVSFARSNEKQTQDSSSLASATRPRSSTMFVSSPSPSFISSRILSSIADLGREGVLVSWRHPVQGSPAPYVADSAWEGAMSTSMGVGIRTGMRGNFGWDGLGTQGMYTR</sequence>
<accession>A0A9P5TYM4</accession>
<evidence type="ECO:0008006" key="3">
    <source>
        <dbReference type="Google" id="ProtNLM"/>
    </source>
</evidence>
<protein>
    <recommendedName>
        <fullName evidence="3">F-box domain-containing protein</fullName>
    </recommendedName>
</protein>
<name>A0A9P5TYM4_9AGAR</name>